<dbReference type="SUPFAM" id="SSF54001">
    <property type="entry name" value="Cysteine proteinases"/>
    <property type="match status" value="1"/>
</dbReference>
<keyword evidence="3" id="KW-0378">Hydrolase</keyword>
<keyword evidence="2" id="KW-0645">Protease</keyword>
<dbReference type="InterPro" id="IPR038765">
    <property type="entry name" value="Papain-like_cys_pep_sf"/>
</dbReference>
<protein>
    <submittedName>
        <fullName evidence="6">C40 family peptidase</fullName>
    </submittedName>
</protein>
<dbReference type="EMBL" id="JAPKFM010000012">
    <property type="protein sequence ID" value="MCX2964928.1"/>
    <property type="molecule type" value="Genomic_DNA"/>
</dbReference>
<keyword evidence="7" id="KW-1185">Reference proteome</keyword>
<dbReference type="PROSITE" id="PS51935">
    <property type="entry name" value="NLPC_P60"/>
    <property type="match status" value="1"/>
</dbReference>
<dbReference type="GO" id="GO:0008234">
    <property type="term" value="F:cysteine-type peptidase activity"/>
    <property type="evidence" value="ECO:0007669"/>
    <property type="project" value="UniProtKB-KW"/>
</dbReference>
<comment type="similarity">
    <text evidence="1">Belongs to the peptidase C40 family.</text>
</comment>
<dbReference type="Proteomes" id="UP001143347">
    <property type="component" value="Unassembled WGS sequence"/>
</dbReference>
<dbReference type="InterPro" id="IPR051794">
    <property type="entry name" value="PG_Endopeptidase_C40"/>
</dbReference>
<keyword evidence="4" id="KW-0788">Thiol protease</keyword>
<accession>A0A9X3D4P8</accession>
<comment type="caution">
    <text evidence="6">The sequence shown here is derived from an EMBL/GenBank/DDBJ whole genome shotgun (WGS) entry which is preliminary data.</text>
</comment>
<evidence type="ECO:0000259" key="5">
    <source>
        <dbReference type="PROSITE" id="PS51935"/>
    </source>
</evidence>
<dbReference type="GO" id="GO:0006508">
    <property type="term" value="P:proteolysis"/>
    <property type="evidence" value="ECO:0007669"/>
    <property type="project" value="UniProtKB-KW"/>
</dbReference>
<proteinExistence type="inferred from homology"/>
<dbReference type="AlphaFoldDB" id="A0A9X3D4P8"/>
<evidence type="ECO:0000313" key="6">
    <source>
        <dbReference type="EMBL" id="MCX2964928.1"/>
    </source>
</evidence>
<gene>
    <name evidence="6" type="ORF">OSB52_12590</name>
</gene>
<dbReference type="Pfam" id="PF00877">
    <property type="entry name" value="NLPC_P60"/>
    <property type="match status" value="1"/>
</dbReference>
<evidence type="ECO:0000256" key="3">
    <source>
        <dbReference type="ARBA" id="ARBA00022801"/>
    </source>
</evidence>
<evidence type="ECO:0000256" key="1">
    <source>
        <dbReference type="ARBA" id="ARBA00007074"/>
    </source>
</evidence>
<dbReference type="Gene3D" id="3.90.1720.10">
    <property type="entry name" value="endopeptidase domain like (from Nostoc punctiforme)"/>
    <property type="match status" value="1"/>
</dbReference>
<evidence type="ECO:0000256" key="2">
    <source>
        <dbReference type="ARBA" id="ARBA00022670"/>
    </source>
</evidence>
<dbReference type="PANTHER" id="PTHR47359">
    <property type="entry name" value="PEPTIDOGLYCAN DL-ENDOPEPTIDASE CWLO"/>
    <property type="match status" value="1"/>
</dbReference>
<name>A0A9X3D4P8_9ACTN</name>
<feature type="domain" description="NlpC/P60" evidence="5">
    <location>
        <begin position="197"/>
        <end position="310"/>
    </location>
</feature>
<organism evidence="6 7">
    <name type="scientific">Gordonia aquimaris</name>
    <dbReference type="NCBI Taxonomy" id="2984863"/>
    <lineage>
        <taxon>Bacteria</taxon>
        <taxon>Bacillati</taxon>
        <taxon>Actinomycetota</taxon>
        <taxon>Actinomycetes</taxon>
        <taxon>Mycobacteriales</taxon>
        <taxon>Gordoniaceae</taxon>
        <taxon>Gordonia</taxon>
    </lineage>
</organism>
<dbReference type="RefSeq" id="WP_266062007.1">
    <property type="nucleotide sequence ID" value="NZ_JAPKFM010000012.1"/>
</dbReference>
<dbReference type="InterPro" id="IPR000064">
    <property type="entry name" value="NLP_P60_dom"/>
</dbReference>
<sequence length="310" mass="32792">MLTIEIIIEPLRIMITALGTGILPPDNPADRLRSSVGSLDHTRRESVAATNRVATDWLGTGADGAVDAAHRTHRTMIETTDDSAEIAELIEQAGAKVKVAADRLNALIDSFQSLAAALGPALFSPQGIAMILPVALDHVQRGMQIVARTQSDLRSDTDRMMAIGRTEAPASVPSPSANDGTGVAIRLPDGSIAHAPNERAAKAVRAALSQRGVPYVWGGTTPDGFDCSGFTQWAYRQAGVELPRLAQDQDMAGVAVGQSELQPGDLAVWDGHVAMYVGNNQLVEAGDPVQTSPLRTTNAGQGFQGFFRPR</sequence>
<evidence type="ECO:0000256" key="4">
    <source>
        <dbReference type="ARBA" id="ARBA00022807"/>
    </source>
</evidence>
<evidence type="ECO:0000313" key="7">
    <source>
        <dbReference type="Proteomes" id="UP001143347"/>
    </source>
</evidence>
<dbReference type="PANTHER" id="PTHR47359:SF3">
    <property type="entry name" value="NLP_P60 DOMAIN-CONTAINING PROTEIN-RELATED"/>
    <property type="match status" value="1"/>
</dbReference>
<reference evidence="6" key="1">
    <citation type="submission" date="2022-10" db="EMBL/GenBank/DDBJ databases">
        <title>WGS of marine actinomycetes from Thailand.</title>
        <authorList>
            <person name="Thawai C."/>
        </authorList>
    </citation>
    <scope>NUCLEOTIDE SEQUENCE</scope>
    <source>
        <strain evidence="6">SW21</strain>
    </source>
</reference>